<dbReference type="Pfam" id="PF04616">
    <property type="entry name" value="Glyco_hydro_43"/>
    <property type="match status" value="1"/>
</dbReference>
<keyword evidence="4 5" id="KW-0326">Glycosidase</keyword>
<dbReference type="GO" id="GO:0005975">
    <property type="term" value="P:carbohydrate metabolic process"/>
    <property type="evidence" value="ECO:0007669"/>
    <property type="project" value="InterPro"/>
</dbReference>
<dbReference type="PANTHER" id="PTHR43301">
    <property type="entry name" value="ARABINAN ENDO-1,5-ALPHA-L-ARABINOSIDASE"/>
    <property type="match status" value="1"/>
</dbReference>
<sequence>MRQESLAMRRAREREYGKDSTWYFQFKYAPVTGLGYEEGIHRRDPSSVIKIGEVYYVWYTKSSGSSVGYDTGDLDAKVWPWDWSEIWYATSDDGVNWHEQGLAVGRGEPGAYDDRSVFTPEVLAHNGKYYLVYQVVKHPYLRRSKEYIGLAQSSSPDGPWVKADEPILSPACNGEWFGEVDNRHLVKHRGDFDSHKTNDPCLFFYKDQFWLYYKGYPMGEQLTCAGRETKWGVAVADRPEGPYTKSVYNPITNSGHETLLWPYKGGMAALLTTDGPERNTIQFAQDGLQFEIQAFIEHPPEAGGPFRTEHSDIHPLEGLRWGLSHEINSPWHYIQRFEVDERTKHLCNNKCNH</sequence>
<dbReference type="Gene3D" id="2.115.10.20">
    <property type="entry name" value="Glycosyl hydrolase domain, family 43"/>
    <property type="match status" value="1"/>
</dbReference>
<dbReference type="Proteomes" id="UP001141950">
    <property type="component" value="Unassembled WGS sequence"/>
</dbReference>
<evidence type="ECO:0000256" key="3">
    <source>
        <dbReference type="ARBA" id="ARBA00022801"/>
    </source>
</evidence>
<comment type="caution">
    <text evidence="6">The sequence shown here is derived from an EMBL/GenBank/DDBJ whole genome shotgun (WGS) entry which is preliminary data.</text>
</comment>
<evidence type="ECO:0000256" key="1">
    <source>
        <dbReference type="ARBA" id="ARBA00004834"/>
    </source>
</evidence>
<comment type="similarity">
    <text evidence="2 5">Belongs to the glycosyl hydrolase 43 family.</text>
</comment>
<proteinExistence type="inferred from homology"/>
<organism evidence="6 7">
    <name type="scientific">Paenibacillus soyae</name>
    <dbReference type="NCBI Taxonomy" id="2969249"/>
    <lineage>
        <taxon>Bacteria</taxon>
        <taxon>Bacillati</taxon>
        <taxon>Bacillota</taxon>
        <taxon>Bacilli</taxon>
        <taxon>Bacillales</taxon>
        <taxon>Paenibacillaceae</taxon>
        <taxon>Paenibacillus</taxon>
    </lineage>
</organism>
<dbReference type="AlphaFoldDB" id="A0A9X2MRZ7"/>
<gene>
    <name evidence="6" type="ORF">NQZ67_12695</name>
</gene>
<evidence type="ECO:0000256" key="5">
    <source>
        <dbReference type="RuleBase" id="RU361187"/>
    </source>
</evidence>
<evidence type="ECO:0000313" key="7">
    <source>
        <dbReference type="Proteomes" id="UP001141950"/>
    </source>
</evidence>
<reference evidence="6" key="1">
    <citation type="submission" date="2022-08" db="EMBL/GenBank/DDBJ databases">
        <title>The genomic sequence of strain Paenibacillus sp. SCIV0701.</title>
        <authorList>
            <person name="Zhao H."/>
        </authorList>
    </citation>
    <scope>NUCLEOTIDE SEQUENCE</scope>
    <source>
        <strain evidence="6">SCIV0701</strain>
    </source>
</reference>
<name>A0A9X2MRZ7_9BACL</name>
<dbReference type="PANTHER" id="PTHR43301:SF3">
    <property type="entry name" value="ARABINAN ENDO-1,5-ALPHA-L-ARABINOSIDASE A-RELATED"/>
    <property type="match status" value="1"/>
</dbReference>
<dbReference type="InterPro" id="IPR006710">
    <property type="entry name" value="Glyco_hydro_43"/>
</dbReference>
<dbReference type="InterPro" id="IPR023296">
    <property type="entry name" value="Glyco_hydro_beta-prop_sf"/>
</dbReference>
<keyword evidence="3 5" id="KW-0378">Hydrolase</keyword>
<dbReference type="RefSeq" id="WP_257446014.1">
    <property type="nucleotide sequence ID" value="NZ_JANIPJ010000008.1"/>
</dbReference>
<dbReference type="CDD" id="cd08992">
    <property type="entry name" value="GH117"/>
    <property type="match status" value="1"/>
</dbReference>
<dbReference type="InterPro" id="IPR050727">
    <property type="entry name" value="GH43_arabinanases"/>
</dbReference>
<protein>
    <submittedName>
        <fullName evidence="6">Family 43 glycosylhydrolase</fullName>
    </submittedName>
</protein>
<accession>A0A9X2MRZ7</accession>
<dbReference type="SUPFAM" id="SSF75005">
    <property type="entry name" value="Arabinanase/levansucrase/invertase"/>
    <property type="match status" value="1"/>
</dbReference>
<keyword evidence="7" id="KW-1185">Reference proteome</keyword>
<dbReference type="GO" id="GO:0004553">
    <property type="term" value="F:hydrolase activity, hydrolyzing O-glycosyl compounds"/>
    <property type="evidence" value="ECO:0007669"/>
    <property type="project" value="InterPro"/>
</dbReference>
<dbReference type="EMBL" id="JANIPJ010000008">
    <property type="protein sequence ID" value="MCR2804738.1"/>
    <property type="molecule type" value="Genomic_DNA"/>
</dbReference>
<evidence type="ECO:0000256" key="2">
    <source>
        <dbReference type="ARBA" id="ARBA00009865"/>
    </source>
</evidence>
<evidence type="ECO:0000256" key="4">
    <source>
        <dbReference type="ARBA" id="ARBA00023295"/>
    </source>
</evidence>
<evidence type="ECO:0000313" key="6">
    <source>
        <dbReference type="EMBL" id="MCR2804738.1"/>
    </source>
</evidence>
<comment type="pathway">
    <text evidence="1">Glycan metabolism; L-arabinan degradation.</text>
</comment>